<evidence type="ECO:0000313" key="3">
    <source>
        <dbReference type="Proteomes" id="UP000321578"/>
    </source>
</evidence>
<dbReference type="Gene3D" id="3.40.50.300">
    <property type="entry name" value="P-loop containing nucleotide triphosphate hydrolases"/>
    <property type="match status" value="1"/>
</dbReference>
<dbReference type="InterPro" id="IPR027417">
    <property type="entry name" value="P-loop_NTPase"/>
</dbReference>
<dbReference type="EMBL" id="VORO01000020">
    <property type="protein sequence ID" value="TXD87759.1"/>
    <property type="molecule type" value="Genomic_DNA"/>
</dbReference>
<dbReference type="SUPFAM" id="SSF52540">
    <property type="entry name" value="P-loop containing nucleoside triphosphate hydrolases"/>
    <property type="match status" value="1"/>
</dbReference>
<sequence length="1494" mass="174966">MKQDLYANRALDFNKLDHREFEEVVYHYFKDQIDKDLYYGIYDNVELSSSVGERGADAMLFLDGKITGIVQCKKYKSNLTIDLVLSEIIKFLLYHILETQLSNKNTSSLINDIKDFSYYFVVSKDFTQATKLLLASFNQKWSTKNIPSIISKVTSVKSFEKLNIEKAQEQLKELLNSINVVPITAVDLDPIVRINPYLKNRYFSPQSLVGKEQKDIFIKQNNTNEDDSISKEFAVKKTELISNDITRVKSFFGKNELLKIKRAETEEIFEWIQQKPKENELNIAVVAGNAGMGKSVILSQLYSKLKSENIPVISLKADRLIFNSIKDLESEYNLDVSFEKLFDRLIESDKTGVLLIDQIDALSQALSSDLKPLKFYDNLIQRFTSHPKVKIVISTRIYDLNYDPIISNYKGKKSFIIRALKRDVLIDVLKRSGIEKVGQFTEAFLELIAVPLHLDVFLKVYSESLKVKEIKSLQDLYSQLWKQKILEAKRFNITAVNPENLSDFIFKVALKMYDLQEINLDARLFEDQYFKEIKFLKSEGILVDAKNIEFFHQSFFDYAYARNFINGEKDLLTDILNRHQGLFVRSKIKQILNYKSSVLHHEYVSDVNKILQHKEVRFHIKLLILQEIAFQESPTIAEQNTVEHIVFADDELKSAFNTSLMDQGWLSFFINRDIFREDIENNNDELKTQITSSLRRVALAENNENLLKYYKTLKDSSIKDELIIDYLWQIGEVKSELAIELIENVFSRKKEYSKQYWFYSILENTSTNFPTWTAKNLREHIDIVKGTDINDDKNYFYTQHLGGRIYEKLWAKHPDVAYTLVKDVITEIISKRKFERNGIIELDSAFLLYDRKNLDLYKHNKQLDILQTYLEGKFITDPNFVRDEVNKYLDSNRIVYIIIGFSIIFKYPKEFKNEAYPFFSDTTKLEELYSLNRYLNYMMLEVFGQMYHVLNDEEKNKIEDILLSNFRKRVELRVIINDDGSKRKNKYYGIGKYELLNSINDKGKMPKHLKKDYLELFRKFGAIKNEEPEGTVVFVNRDPLGNPEYDKFSLEDWRNSFKTYTHTNKNYNSWNQPAEYEHGRKFVTVVSEEPNKFIDFVYNIIDDSEISNTYIVKALEGLKEGGIDVDKLKDVFLYAINQRKYEKENTLYLIWVTRYFTDKKKVYPEILDYLKLQIVSGDEGRENLNDALSTGINSIRGAAASSLVDYSFSNKTFNFVCETLQLLVDNSRPSTRASAIYKLQYLLKYGKEEILNLFLGLAKDYDAGVLKISINPLQYLVHYNFERLIPFFESALQVKESNKEIGKLITIGYCNNYVEADDLLESFLKHNEPNSIIKTAFEFIENGHKVEMALTLVMRFLDLESKEVGEIYNRAFFHLKPKQFKKLRTFLFEYVESSVGKWREYPFYDFLLECSGEHYDDCINLAREYKNHYEPNVTQRGLQNAPLKVIISSYNAVREYDKSNPILDKAMDIFDDMLKNEDYINASAHQILKDVDSY</sequence>
<keyword evidence="3" id="KW-1185">Reference proteome</keyword>
<protein>
    <submittedName>
        <fullName evidence="2">AAA family ATPase</fullName>
    </submittedName>
</protein>
<evidence type="ECO:0000256" key="1">
    <source>
        <dbReference type="SAM" id="Coils"/>
    </source>
</evidence>
<feature type="coiled-coil region" evidence="1">
    <location>
        <begin position="676"/>
        <end position="703"/>
    </location>
</feature>
<proteinExistence type="predicted"/>
<dbReference type="OrthoDB" id="811374at2"/>
<dbReference type="RefSeq" id="WP_147087542.1">
    <property type="nucleotide sequence ID" value="NZ_VORM01000020.1"/>
</dbReference>
<dbReference type="Proteomes" id="UP000321578">
    <property type="component" value="Unassembled WGS sequence"/>
</dbReference>
<organism evidence="2 3">
    <name type="scientific">Subsaximicrobium wynnwilliamsii</name>
    <dbReference type="NCBI Taxonomy" id="291179"/>
    <lineage>
        <taxon>Bacteria</taxon>
        <taxon>Pseudomonadati</taxon>
        <taxon>Bacteroidota</taxon>
        <taxon>Flavobacteriia</taxon>
        <taxon>Flavobacteriales</taxon>
        <taxon>Flavobacteriaceae</taxon>
        <taxon>Subsaximicrobium</taxon>
    </lineage>
</organism>
<dbReference type="InterPro" id="IPR016024">
    <property type="entry name" value="ARM-type_fold"/>
</dbReference>
<reference evidence="2 3" key="1">
    <citation type="submission" date="2019-08" db="EMBL/GenBank/DDBJ databases">
        <title>Genomes of Subsaximicrobium wynnwilliamsii strains.</title>
        <authorList>
            <person name="Bowman J.P."/>
        </authorList>
    </citation>
    <scope>NUCLEOTIDE SEQUENCE [LARGE SCALE GENOMIC DNA]</scope>
    <source>
        <strain evidence="2 3">2-80-2</strain>
    </source>
</reference>
<dbReference type="CDD" id="cd00009">
    <property type="entry name" value="AAA"/>
    <property type="match status" value="1"/>
</dbReference>
<keyword evidence="1" id="KW-0175">Coiled coil</keyword>
<name>A0A5C6ZDG1_9FLAO</name>
<comment type="caution">
    <text evidence="2">The sequence shown here is derived from an EMBL/GenBank/DDBJ whole genome shotgun (WGS) entry which is preliminary data.</text>
</comment>
<accession>A0A5C6ZDG1</accession>
<evidence type="ECO:0000313" key="2">
    <source>
        <dbReference type="EMBL" id="TXD87759.1"/>
    </source>
</evidence>
<dbReference type="SUPFAM" id="SSF48371">
    <property type="entry name" value="ARM repeat"/>
    <property type="match status" value="1"/>
</dbReference>
<gene>
    <name evidence="2" type="ORF">ESY86_15725</name>
</gene>